<dbReference type="HOGENOM" id="CLU_1672010_0_0_1"/>
<sequence length="158" mass="16619">METTILVPTPLYSSASSHSNPESIAEAEADANADYEEGGALVLPPEIPWKQPTQQQEVSQTGKTEEEVSRWLLMVASPSGHWTISLGAEEGVEDACHGLAGSDIGQPSARRVLESSLHSAGSSCYVRTGDCVVVIRGAERYLYIVVAAASHVVAVAAA</sequence>
<organism evidence="2">
    <name type="scientific">Oryza glumipatula</name>
    <dbReference type="NCBI Taxonomy" id="40148"/>
    <lineage>
        <taxon>Eukaryota</taxon>
        <taxon>Viridiplantae</taxon>
        <taxon>Streptophyta</taxon>
        <taxon>Embryophyta</taxon>
        <taxon>Tracheophyta</taxon>
        <taxon>Spermatophyta</taxon>
        <taxon>Magnoliopsida</taxon>
        <taxon>Liliopsida</taxon>
        <taxon>Poales</taxon>
        <taxon>Poaceae</taxon>
        <taxon>BOP clade</taxon>
        <taxon>Oryzoideae</taxon>
        <taxon>Oryzeae</taxon>
        <taxon>Oryzinae</taxon>
        <taxon>Oryza</taxon>
    </lineage>
</organism>
<dbReference type="Gramene" id="OGLUM01G19990.1">
    <property type="protein sequence ID" value="OGLUM01G19990.1"/>
    <property type="gene ID" value="OGLUM01G19990"/>
</dbReference>
<feature type="region of interest" description="Disordered" evidence="1">
    <location>
        <begin position="1"/>
        <end position="38"/>
    </location>
</feature>
<reference evidence="2" key="2">
    <citation type="submission" date="2015-04" db="UniProtKB">
        <authorList>
            <consortium name="EnsemblPlants"/>
        </authorList>
    </citation>
    <scope>IDENTIFICATION</scope>
</reference>
<dbReference type="AlphaFoldDB" id="A0A0D9Y9A7"/>
<name>A0A0D9Y9A7_9ORYZ</name>
<accession>A0A0D9Y9A7</accession>
<protein>
    <submittedName>
        <fullName evidence="2">Uncharacterized protein</fullName>
    </submittedName>
</protein>
<evidence type="ECO:0000313" key="2">
    <source>
        <dbReference type="EnsemblPlants" id="OGLUM01G19990.1"/>
    </source>
</evidence>
<evidence type="ECO:0000256" key="1">
    <source>
        <dbReference type="SAM" id="MobiDB-lite"/>
    </source>
</evidence>
<evidence type="ECO:0000313" key="3">
    <source>
        <dbReference type="Proteomes" id="UP000026961"/>
    </source>
</evidence>
<keyword evidence="3" id="KW-1185">Reference proteome</keyword>
<reference evidence="2" key="3">
    <citation type="submission" date="2018-05" db="EMBL/GenBank/DDBJ databases">
        <title>OgluRS3 (Oryza glumaepatula Reference Sequence Version 3).</title>
        <authorList>
            <person name="Zhang J."/>
            <person name="Kudrna D."/>
            <person name="Lee S."/>
            <person name="Talag J."/>
            <person name="Welchert J."/>
            <person name="Wing R.A."/>
        </authorList>
    </citation>
    <scope>NUCLEOTIDE SEQUENCE [LARGE SCALE GENOMIC DNA]</scope>
</reference>
<feature type="compositionally biased region" description="Polar residues" evidence="1">
    <location>
        <begin position="11"/>
        <end position="22"/>
    </location>
</feature>
<reference evidence="2" key="1">
    <citation type="submission" date="2013-08" db="EMBL/GenBank/DDBJ databases">
        <title>Oryza genome evolution.</title>
        <authorList>
            <person name="Wing R.A."/>
            <person name="Panaud O."/>
            <person name="Oliveira A.C."/>
        </authorList>
    </citation>
    <scope>NUCLEOTIDE SEQUENCE</scope>
</reference>
<dbReference type="Proteomes" id="UP000026961">
    <property type="component" value="Chromosome 1"/>
</dbReference>
<proteinExistence type="predicted"/>
<dbReference type="EnsemblPlants" id="OGLUM01G19990.1">
    <property type="protein sequence ID" value="OGLUM01G19990.1"/>
    <property type="gene ID" value="OGLUM01G19990"/>
</dbReference>
<feature type="compositionally biased region" description="Acidic residues" evidence="1">
    <location>
        <begin position="25"/>
        <end position="37"/>
    </location>
</feature>